<dbReference type="GO" id="GO:0015807">
    <property type="term" value="P:L-amino acid transport"/>
    <property type="evidence" value="ECO:0007669"/>
    <property type="project" value="TreeGrafter"/>
</dbReference>
<dbReference type="CDD" id="cd03224">
    <property type="entry name" value="ABC_TM1139_LivF_branched"/>
    <property type="match status" value="1"/>
</dbReference>
<dbReference type="GO" id="GO:0005524">
    <property type="term" value="F:ATP binding"/>
    <property type="evidence" value="ECO:0007669"/>
    <property type="project" value="UniProtKB-KW"/>
</dbReference>
<reference evidence="7 8" key="1">
    <citation type="submission" date="2017-06" db="EMBL/GenBank/DDBJ databases">
        <authorList>
            <person name="Kim H.J."/>
            <person name="Triplett B.A."/>
        </authorList>
    </citation>
    <scope>NUCLEOTIDE SEQUENCE [LARGE SCALE GENOMIC DNA]</scope>
    <source>
        <strain evidence="7 8">B29T1</strain>
    </source>
</reference>
<evidence type="ECO:0000313" key="8">
    <source>
        <dbReference type="Proteomes" id="UP000197065"/>
    </source>
</evidence>
<keyword evidence="8" id="KW-1185">Reference proteome</keyword>
<dbReference type="PANTHER" id="PTHR43820">
    <property type="entry name" value="HIGH-AFFINITY BRANCHED-CHAIN AMINO ACID TRANSPORT ATP-BINDING PROTEIN LIVF"/>
    <property type="match status" value="1"/>
</dbReference>
<proteinExistence type="inferred from homology"/>
<keyword evidence="5" id="KW-0029">Amino-acid transport</keyword>
<comment type="similarity">
    <text evidence="1">Belongs to the ABC transporter superfamily.</text>
</comment>
<gene>
    <name evidence="7" type="ORF">SAMN07250955_10913</name>
</gene>
<organism evidence="7 8">
    <name type="scientific">Arboricoccus pini</name>
    <dbReference type="NCBI Taxonomy" id="1963835"/>
    <lineage>
        <taxon>Bacteria</taxon>
        <taxon>Pseudomonadati</taxon>
        <taxon>Pseudomonadota</taxon>
        <taxon>Alphaproteobacteria</taxon>
        <taxon>Geminicoccales</taxon>
        <taxon>Geminicoccaceae</taxon>
        <taxon>Arboricoccus</taxon>
    </lineage>
</organism>
<keyword evidence="4 7" id="KW-0067">ATP-binding</keyword>
<evidence type="ECO:0000313" key="7">
    <source>
        <dbReference type="EMBL" id="SNB71978.1"/>
    </source>
</evidence>
<dbReference type="PROSITE" id="PS00211">
    <property type="entry name" value="ABC_TRANSPORTER_1"/>
    <property type="match status" value="1"/>
</dbReference>
<dbReference type="SUPFAM" id="SSF52540">
    <property type="entry name" value="P-loop containing nucleoside triphosphate hydrolases"/>
    <property type="match status" value="1"/>
</dbReference>
<dbReference type="RefSeq" id="WP_088561958.1">
    <property type="nucleotide sequence ID" value="NZ_FYEH01000009.1"/>
</dbReference>
<evidence type="ECO:0000259" key="6">
    <source>
        <dbReference type="PROSITE" id="PS50893"/>
    </source>
</evidence>
<dbReference type="InterPro" id="IPR027417">
    <property type="entry name" value="P-loop_NTPase"/>
</dbReference>
<dbReference type="InterPro" id="IPR003439">
    <property type="entry name" value="ABC_transporter-like_ATP-bd"/>
</dbReference>
<dbReference type="InterPro" id="IPR017871">
    <property type="entry name" value="ABC_transporter-like_CS"/>
</dbReference>
<evidence type="ECO:0000256" key="2">
    <source>
        <dbReference type="ARBA" id="ARBA00022448"/>
    </source>
</evidence>
<dbReference type="Proteomes" id="UP000197065">
    <property type="component" value="Unassembled WGS sequence"/>
</dbReference>
<dbReference type="InterPro" id="IPR052156">
    <property type="entry name" value="BCAA_Transport_ATP-bd_LivF"/>
</dbReference>
<dbReference type="Pfam" id="PF00005">
    <property type="entry name" value="ABC_tran"/>
    <property type="match status" value="1"/>
</dbReference>
<accession>A0A212RHZ9</accession>
<dbReference type="Gene3D" id="3.40.50.300">
    <property type="entry name" value="P-loop containing nucleotide triphosphate hydrolases"/>
    <property type="match status" value="1"/>
</dbReference>
<name>A0A212RHZ9_9PROT</name>
<dbReference type="EMBL" id="FYEH01000009">
    <property type="protein sequence ID" value="SNB71978.1"/>
    <property type="molecule type" value="Genomic_DNA"/>
</dbReference>
<evidence type="ECO:0000256" key="3">
    <source>
        <dbReference type="ARBA" id="ARBA00022741"/>
    </source>
</evidence>
<evidence type="ECO:0000256" key="4">
    <source>
        <dbReference type="ARBA" id="ARBA00022840"/>
    </source>
</evidence>
<dbReference type="PROSITE" id="PS50893">
    <property type="entry name" value="ABC_TRANSPORTER_2"/>
    <property type="match status" value="1"/>
</dbReference>
<dbReference type="OrthoDB" id="9775250at2"/>
<keyword evidence="3" id="KW-0547">Nucleotide-binding</keyword>
<protein>
    <submittedName>
        <fullName evidence="7">Amino acid/amide ABC transporter ATP-binding protein 2, HAAT family</fullName>
    </submittedName>
</protein>
<keyword evidence="2" id="KW-0813">Transport</keyword>
<dbReference type="SMART" id="SM00382">
    <property type="entry name" value="AAA"/>
    <property type="match status" value="1"/>
</dbReference>
<dbReference type="InterPro" id="IPR003593">
    <property type="entry name" value="AAA+_ATPase"/>
</dbReference>
<evidence type="ECO:0000256" key="5">
    <source>
        <dbReference type="ARBA" id="ARBA00022970"/>
    </source>
</evidence>
<dbReference type="GO" id="GO:0016887">
    <property type="term" value="F:ATP hydrolysis activity"/>
    <property type="evidence" value="ECO:0007669"/>
    <property type="project" value="InterPro"/>
</dbReference>
<feature type="domain" description="ABC transporter" evidence="6">
    <location>
        <begin position="2"/>
        <end position="235"/>
    </location>
</feature>
<dbReference type="PANTHER" id="PTHR43820:SF4">
    <property type="entry name" value="HIGH-AFFINITY BRANCHED-CHAIN AMINO ACID TRANSPORT ATP-BINDING PROTEIN LIVF"/>
    <property type="match status" value="1"/>
</dbReference>
<dbReference type="GO" id="GO:0015658">
    <property type="term" value="F:branched-chain amino acid transmembrane transporter activity"/>
    <property type="evidence" value="ECO:0007669"/>
    <property type="project" value="TreeGrafter"/>
</dbReference>
<evidence type="ECO:0000256" key="1">
    <source>
        <dbReference type="ARBA" id="ARBA00005417"/>
    </source>
</evidence>
<dbReference type="AlphaFoldDB" id="A0A212RHZ9"/>
<sequence length="247" mass="26925">MLEIKGLAVSYGATTALAGVALHVEAQEAVCVVGPNGAGKSTLMAAIAGGVSPRAGSITYEGKPILGMRPENIARQGISLVPEGRHVFGTLTVEENLFIGTYAMADRRHAAADAEMLLGYFPRLKERWRQPAGRLSGGEQQMLVIARALMTRPRLLLVDEPSLGLAPKIVDTVYETLLSLRRERQLTLLINEQSSERMLRFSDRIYVIRNGRILLHGRTEELRDGEAIARAYFGFDDKADAALEAAP</sequence>